<dbReference type="InterPro" id="IPR011335">
    <property type="entry name" value="Restrct_endonuc-II-like"/>
</dbReference>
<keyword evidence="2" id="KW-0540">Nuclease</keyword>
<keyword evidence="3" id="KW-1185">Reference proteome</keyword>
<dbReference type="InterPro" id="IPR012296">
    <property type="entry name" value="Nuclease_put_TT1808"/>
</dbReference>
<evidence type="ECO:0000259" key="1">
    <source>
        <dbReference type="Pfam" id="PF05685"/>
    </source>
</evidence>
<organism evidence="2 3">
    <name type="scientific">Streptomyces orinoci</name>
    <name type="common">Streptoverticillium orinoci</name>
    <dbReference type="NCBI Taxonomy" id="67339"/>
    <lineage>
        <taxon>Bacteria</taxon>
        <taxon>Bacillati</taxon>
        <taxon>Actinomycetota</taxon>
        <taxon>Actinomycetes</taxon>
        <taxon>Kitasatosporales</taxon>
        <taxon>Streptomycetaceae</taxon>
        <taxon>Streptomyces</taxon>
    </lineage>
</organism>
<sequence length="201" mass="22369">MSAAAVEYPCDHDEPNLLEEAMKLAEQLPGHRVEVLGGQIVVTPPPDSRHARSLTDLTVAFLAAHTGETEVLQGVGLWLPDGPYEFAVPDLAVVDADIDDHHIEKNLYDPAVFRLVLEVTSTNYLQDLRTKVAAYAIAKIPVYVIVDRKKQRLHILTDPYANEYRDHRTYEPGERAQLPDSIGAEIDLDVAEILKRAGRRG</sequence>
<dbReference type="PANTHER" id="PTHR35400:SF3">
    <property type="entry name" value="SLL1072 PROTEIN"/>
    <property type="match status" value="1"/>
</dbReference>
<name>A0ABV3JW22_STRON</name>
<keyword evidence="2" id="KW-0378">Hydrolase</keyword>
<reference evidence="2 3" key="1">
    <citation type="submission" date="2024-06" db="EMBL/GenBank/DDBJ databases">
        <title>The Natural Products Discovery Center: Release of the First 8490 Sequenced Strains for Exploring Actinobacteria Biosynthetic Diversity.</title>
        <authorList>
            <person name="Kalkreuter E."/>
            <person name="Kautsar S.A."/>
            <person name="Yang D."/>
            <person name="Bader C.D."/>
            <person name="Teijaro C.N."/>
            <person name="Fluegel L."/>
            <person name="Davis C.M."/>
            <person name="Simpson J.R."/>
            <person name="Lauterbach L."/>
            <person name="Steele A.D."/>
            <person name="Gui C."/>
            <person name="Meng S."/>
            <person name="Li G."/>
            <person name="Viehrig K."/>
            <person name="Ye F."/>
            <person name="Su P."/>
            <person name="Kiefer A.F."/>
            <person name="Nichols A."/>
            <person name="Cepeda A.J."/>
            <person name="Yan W."/>
            <person name="Fan B."/>
            <person name="Jiang Y."/>
            <person name="Adhikari A."/>
            <person name="Zheng C.-J."/>
            <person name="Schuster L."/>
            <person name="Cowan T.M."/>
            <person name="Smanski M.J."/>
            <person name="Chevrette M.G."/>
            <person name="De Carvalho L.P.S."/>
            <person name="Shen B."/>
        </authorList>
    </citation>
    <scope>NUCLEOTIDE SEQUENCE [LARGE SCALE GENOMIC DNA]</scope>
    <source>
        <strain evidence="2 3">NPDC052347</strain>
    </source>
</reference>
<dbReference type="Proteomes" id="UP001552594">
    <property type="component" value="Unassembled WGS sequence"/>
</dbReference>
<comment type="caution">
    <text evidence="2">The sequence shown here is derived from an EMBL/GenBank/DDBJ whole genome shotgun (WGS) entry which is preliminary data.</text>
</comment>
<dbReference type="GO" id="GO:0004519">
    <property type="term" value="F:endonuclease activity"/>
    <property type="evidence" value="ECO:0007669"/>
    <property type="project" value="UniProtKB-KW"/>
</dbReference>
<dbReference type="EMBL" id="JBFAUK010000003">
    <property type="protein sequence ID" value="MEV5505825.1"/>
    <property type="molecule type" value="Genomic_DNA"/>
</dbReference>
<dbReference type="Pfam" id="PF05685">
    <property type="entry name" value="Uma2"/>
    <property type="match status" value="1"/>
</dbReference>
<keyword evidence="2" id="KW-0255">Endonuclease</keyword>
<evidence type="ECO:0000313" key="2">
    <source>
        <dbReference type="EMBL" id="MEV5505825.1"/>
    </source>
</evidence>
<evidence type="ECO:0000313" key="3">
    <source>
        <dbReference type="Proteomes" id="UP001552594"/>
    </source>
</evidence>
<protein>
    <submittedName>
        <fullName evidence="2">Uma2 family endonuclease</fullName>
    </submittedName>
</protein>
<feature type="domain" description="Putative restriction endonuclease" evidence="1">
    <location>
        <begin position="23"/>
        <end position="190"/>
    </location>
</feature>
<proteinExistence type="predicted"/>
<dbReference type="Gene3D" id="3.90.1570.10">
    <property type="entry name" value="tt1808, chain A"/>
    <property type="match status" value="1"/>
</dbReference>
<dbReference type="RefSeq" id="WP_109283023.1">
    <property type="nucleotide sequence ID" value="NZ_JBFAUK010000003.1"/>
</dbReference>
<dbReference type="CDD" id="cd06260">
    <property type="entry name" value="DUF820-like"/>
    <property type="match status" value="1"/>
</dbReference>
<gene>
    <name evidence="2" type="ORF">AB0L16_05015</name>
</gene>
<dbReference type="InterPro" id="IPR008538">
    <property type="entry name" value="Uma2"/>
</dbReference>
<accession>A0ABV3JW22</accession>
<dbReference type="PANTHER" id="PTHR35400">
    <property type="entry name" value="SLR1083 PROTEIN"/>
    <property type="match status" value="1"/>
</dbReference>
<dbReference type="SUPFAM" id="SSF52980">
    <property type="entry name" value="Restriction endonuclease-like"/>
    <property type="match status" value="1"/>
</dbReference>